<protein>
    <submittedName>
        <fullName evidence="1">Uncharacterized protein</fullName>
    </submittedName>
</protein>
<comment type="caution">
    <text evidence="1">The sequence shown here is derived from an EMBL/GenBank/DDBJ whole genome shotgun (WGS) entry which is preliminary data.</text>
</comment>
<organism evidence="1 2">
    <name type="scientific">Flammeovirga agarivorans</name>
    <dbReference type="NCBI Taxonomy" id="2726742"/>
    <lineage>
        <taxon>Bacteria</taxon>
        <taxon>Pseudomonadati</taxon>
        <taxon>Bacteroidota</taxon>
        <taxon>Cytophagia</taxon>
        <taxon>Cytophagales</taxon>
        <taxon>Flammeovirgaceae</taxon>
        <taxon>Flammeovirga</taxon>
    </lineage>
</organism>
<dbReference type="Proteomes" id="UP000585050">
    <property type="component" value="Unassembled WGS sequence"/>
</dbReference>
<dbReference type="EMBL" id="JABAIL010000016">
    <property type="protein sequence ID" value="NLR94883.1"/>
    <property type="molecule type" value="Genomic_DNA"/>
</dbReference>
<evidence type="ECO:0000313" key="1">
    <source>
        <dbReference type="EMBL" id="NLR94883.1"/>
    </source>
</evidence>
<keyword evidence="2" id="KW-1185">Reference proteome</keyword>
<reference evidence="1 2" key="1">
    <citation type="submission" date="2020-04" db="EMBL/GenBank/DDBJ databases">
        <title>Flammeovirga sp. SR4, a novel species isolated from seawater.</title>
        <authorList>
            <person name="Wang X."/>
        </authorList>
    </citation>
    <scope>NUCLEOTIDE SEQUENCE [LARGE SCALE GENOMIC DNA]</scope>
    <source>
        <strain evidence="1 2">SR4</strain>
    </source>
</reference>
<accession>A0A7X8SRE0</accession>
<dbReference type="RefSeq" id="WP_168885593.1">
    <property type="nucleotide sequence ID" value="NZ_JABAIL010000016.1"/>
</dbReference>
<gene>
    <name evidence="1" type="ORF">HGP29_27000</name>
</gene>
<evidence type="ECO:0000313" key="2">
    <source>
        <dbReference type="Proteomes" id="UP000585050"/>
    </source>
</evidence>
<proteinExistence type="predicted"/>
<sequence>MELFGKEPNKSKKEETLLKEIAEKESEILAQEAVSMDTVPVVPESNEAKPIASPVSAVVQPKVKRETEVLVRKPLKATVGKTTYNITASQVGKAVILPSNVASVFAYSGHVQIISR</sequence>
<dbReference type="AlphaFoldDB" id="A0A7X8SRE0"/>
<name>A0A7X8SRE0_9BACT</name>